<dbReference type="GO" id="GO:0009007">
    <property type="term" value="F:site-specific DNA-methyltransferase (adenine-specific) activity"/>
    <property type="evidence" value="ECO:0007669"/>
    <property type="project" value="UniProtKB-UniRule"/>
</dbReference>
<evidence type="ECO:0000256" key="2">
    <source>
        <dbReference type="ARBA" id="ARBA00011900"/>
    </source>
</evidence>
<keyword evidence="5 8" id="KW-0949">S-adenosyl-L-methionine</keyword>
<dbReference type="PANTHER" id="PTHR30481:SF3">
    <property type="entry name" value="DNA ADENINE METHYLASE"/>
    <property type="match status" value="1"/>
</dbReference>
<feature type="binding site" evidence="7">
    <location>
        <position position="190"/>
    </location>
    <ligand>
        <name>S-adenosyl-L-methionine</name>
        <dbReference type="ChEBI" id="CHEBI:59789"/>
    </ligand>
</feature>
<dbReference type="InterPro" id="IPR012263">
    <property type="entry name" value="M_m6A_EcoRV"/>
</dbReference>
<dbReference type="EMBL" id="NQWI01000021">
    <property type="protein sequence ID" value="PDW03781.1"/>
    <property type="molecule type" value="Genomic_DNA"/>
</dbReference>
<dbReference type="Pfam" id="PF02086">
    <property type="entry name" value="MethyltransfD12"/>
    <property type="match status" value="1"/>
</dbReference>
<dbReference type="InterPro" id="IPR029063">
    <property type="entry name" value="SAM-dependent_MTases_sf"/>
</dbReference>
<dbReference type="NCBIfam" id="TIGR00571">
    <property type="entry name" value="dam"/>
    <property type="match status" value="1"/>
</dbReference>
<gene>
    <name evidence="9" type="ORF">CJ255_06915</name>
</gene>
<dbReference type="Proteomes" id="UP000220527">
    <property type="component" value="Unassembled WGS sequence"/>
</dbReference>
<protein>
    <recommendedName>
        <fullName evidence="2 8">Site-specific DNA-methyltransferase (adenine-specific)</fullName>
        <ecNumber evidence="2 8">2.1.1.72</ecNumber>
    </recommendedName>
</protein>
<name>A0A2A6RLJ7_9CHLR</name>
<keyword evidence="3 8" id="KW-0489">Methyltransferase</keyword>
<dbReference type="RefSeq" id="WP_097643356.1">
    <property type="nucleotide sequence ID" value="NZ_NQWI01000021.1"/>
</dbReference>
<evidence type="ECO:0000256" key="6">
    <source>
        <dbReference type="ARBA" id="ARBA00047942"/>
    </source>
</evidence>
<dbReference type="GO" id="GO:0009307">
    <property type="term" value="P:DNA restriction-modification system"/>
    <property type="evidence" value="ECO:0007669"/>
    <property type="project" value="InterPro"/>
</dbReference>
<reference evidence="10" key="1">
    <citation type="submission" date="2017-08" db="EMBL/GenBank/DDBJ databases">
        <authorList>
            <person name="Grouzdev D.S."/>
            <person name="Gaisin V.A."/>
            <person name="Rysina M.S."/>
            <person name="Gorlenko V.M."/>
        </authorList>
    </citation>
    <scope>NUCLEOTIDE SEQUENCE [LARGE SCALE GENOMIC DNA]</scope>
    <source>
        <strain evidence="10">Kir15-3F</strain>
    </source>
</reference>
<dbReference type="Gene3D" id="3.40.50.150">
    <property type="entry name" value="Vaccinia Virus protein VP39"/>
    <property type="match status" value="1"/>
</dbReference>
<feature type="binding site" evidence="7">
    <location>
        <position position="59"/>
    </location>
    <ligand>
        <name>S-adenosyl-L-methionine</name>
        <dbReference type="ChEBI" id="CHEBI:59789"/>
    </ligand>
</feature>
<accession>A0A2A6RLJ7</accession>
<dbReference type="OrthoDB" id="9805629at2"/>
<comment type="catalytic activity">
    <reaction evidence="6 8">
        <text>a 2'-deoxyadenosine in DNA + S-adenosyl-L-methionine = an N(6)-methyl-2'-deoxyadenosine in DNA + S-adenosyl-L-homocysteine + H(+)</text>
        <dbReference type="Rhea" id="RHEA:15197"/>
        <dbReference type="Rhea" id="RHEA-COMP:12418"/>
        <dbReference type="Rhea" id="RHEA-COMP:12419"/>
        <dbReference type="ChEBI" id="CHEBI:15378"/>
        <dbReference type="ChEBI" id="CHEBI:57856"/>
        <dbReference type="ChEBI" id="CHEBI:59789"/>
        <dbReference type="ChEBI" id="CHEBI:90615"/>
        <dbReference type="ChEBI" id="CHEBI:90616"/>
        <dbReference type="EC" id="2.1.1.72"/>
    </reaction>
</comment>
<dbReference type="GO" id="GO:0032259">
    <property type="term" value="P:methylation"/>
    <property type="evidence" value="ECO:0007669"/>
    <property type="project" value="UniProtKB-KW"/>
</dbReference>
<feature type="binding site" evidence="7">
    <location>
        <position position="13"/>
    </location>
    <ligand>
        <name>S-adenosyl-L-methionine</name>
        <dbReference type="ChEBI" id="CHEBI:59789"/>
    </ligand>
</feature>
<keyword evidence="4 8" id="KW-0808">Transferase</keyword>
<dbReference type="SUPFAM" id="SSF53335">
    <property type="entry name" value="S-adenosyl-L-methionine-dependent methyltransferases"/>
    <property type="match status" value="1"/>
</dbReference>
<dbReference type="Gene3D" id="1.10.1020.10">
    <property type="entry name" value="Adenine-specific Methyltransferase, Domain 2"/>
    <property type="match status" value="1"/>
</dbReference>
<dbReference type="InterPro" id="IPR023095">
    <property type="entry name" value="Ade_MeTrfase_dom_2"/>
</dbReference>
<evidence type="ECO:0000313" key="9">
    <source>
        <dbReference type="EMBL" id="PDW03781.1"/>
    </source>
</evidence>
<dbReference type="PROSITE" id="PS00092">
    <property type="entry name" value="N6_MTASE"/>
    <property type="match status" value="1"/>
</dbReference>
<dbReference type="AlphaFoldDB" id="A0A2A6RLJ7"/>
<evidence type="ECO:0000313" key="10">
    <source>
        <dbReference type="Proteomes" id="UP000220527"/>
    </source>
</evidence>
<dbReference type="PIRSF" id="PIRSF000398">
    <property type="entry name" value="M_m6A_EcoRV"/>
    <property type="match status" value="1"/>
</dbReference>
<proteinExistence type="inferred from homology"/>
<dbReference type="GO" id="GO:0043565">
    <property type="term" value="F:sequence-specific DNA binding"/>
    <property type="evidence" value="ECO:0007669"/>
    <property type="project" value="TreeGrafter"/>
</dbReference>
<dbReference type="PANTHER" id="PTHR30481">
    <property type="entry name" value="DNA ADENINE METHYLASE"/>
    <property type="match status" value="1"/>
</dbReference>
<dbReference type="REBASE" id="279006">
    <property type="entry name" value="M.Cba153FORF6915P"/>
</dbReference>
<organism evidence="9 10">
    <name type="scientific">Candidatus Viridilinea mediisalina</name>
    <dbReference type="NCBI Taxonomy" id="2024553"/>
    <lineage>
        <taxon>Bacteria</taxon>
        <taxon>Bacillati</taxon>
        <taxon>Chloroflexota</taxon>
        <taxon>Chloroflexia</taxon>
        <taxon>Chloroflexales</taxon>
        <taxon>Chloroflexineae</taxon>
        <taxon>Oscillochloridaceae</taxon>
        <taxon>Candidatus Viridilinea</taxon>
    </lineage>
</organism>
<evidence type="ECO:0000256" key="1">
    <source>
        <dbReference type="ARBA" id="ARBA00006594"/>
    </source>
</evidence>
<evidence type="ECO:0000256" key="4">
    <source>
        <dbReference type="ARBA" id="ARBA00022679"/>
    </source>
</evidence>
<dbReference type="PRINTS" id="PR00505">
    <property type="entry name" value="D12N6MTFRASE"/>
</dbReference>
<evidence type="ECO:0000256" key="7">
    <source>
        <dbReference type="PIRSR" id="PIRSR000398-1"/>
    </source>
</evidence>
<keyword evidence="10" id="KW-1185">Reference proteome</keyword>
<comment type="similarity">
    <text evidence="1 8">Belongs to the N(4)/N(6)-methyltransferase family.</text>
</comment>
<dbReference type="GO" id="GO:1904047">
    <property type="term" value="F:S-adenosyl-L-methionine binding"/>
    <property type="evidence" value="ECO:0007669"/>
    <property type="project" value="TreeGrafter"/>
</dbReference>
<evidence type="ECO:0000256" key="3">
    <source>
        <dbReference type="ARBA" id="ARBA00022603"/>
    </source>
</evidence>
<comment type="caution">
    <text evidence="9">The sequence shown here is derived from an EMBL/GenBank/DDBJ whole genome shotgun (WGS) entry which is preliminary data.</text>
</comment>
<feature type="binding site" evidence="7">
    <location>
        <position position="9"/>
    </location>
    <ligand>
        <name>S-adenosyl-L-methionine</name>
        <dbReference type="ChEBI" id="CHEBI:59789"/>
    </ligand>
</feature>
<sequence length="295" mass="33316">MPIRPFIKWAGGKGQLLPELTSRLPMQFRRYHEPFLGGGALFFSLSAAGRLASGALLSDYNAELIDCYRAVQHHVEELIAALQAHKPHVSDKEYFYAVRAWDRQPGFAQRPLVERAARTIFLNRTCYNGLYRLNNKRQFNVPFGNYKKPLIVDPDNLREASRVLQAAELHVGDFALVLEHAQEDDFVYFDPPYVPVSATASFTAYTHQGFAEADQVRLAQVFLQLLERGCYVMLSNSYTTLARELYIGQPVHEAIMASRKINCDGKKRGVVEELIVCSYHDTSVSPSSEPSKSQV</sequence>
<evidence type="ECO:0000256" key="8">
    <source>
        <dbReference type="RuleBase" id="RU361257"/>
    </source>
</evidence>
<dbReference type="GO" id="GO:0006298">
    <property type="term" value="P:mismatch repair"/>
    <property type="evidence" value="ECO:0007669"/>
    <property type="project" value="TreeGrafter"/>
</dbReference>
<dbReference type="InterPro" id="IPR012327">
    <property type="entry name" value="MeTrfase_D12"/>
</dbReference>
<dbReference type="EC" id="2.1.1.72" evidence="2 8"/>
<evidence type="ECO:0000256" key="5">
    <source>
        <dbReference type="ARBA" id="ARBA00022691"/>
    </source>
</evidence>
<dbReference type="InterPro" id="IPR002052">
    <property type="entry name" value="DNA_methylase_N6_adenine_CS"/>
</dbReference>